<proteinExistence type="predicted"/>
<keyword evidence="1" id="KW-0812">Transmembrane</keyword>
<comment type="caution">
    <text evidence="2">The sequence shown here is derived from an EMBL/GenBank/DDBJ whole genome shotgun (WGS) entry which is preliminary data.</text>
</comment>
<dbReference type="RefSeq" id="WP_203571839.1">
    <property type="nucleotide sequence ID" value="NZ_WOFE01000008.1"/>
</dbReference>
<name>A0ABS2CED9_9NEIS</name>
<keyword evidence="1" id="KW-1133">Transmembrane helix</keyword>
<dbReference type="Pfam" id="PF12279">
    <property type="entry name" value="DUF3619"/>
    <property type="match status" value="1"/>
</dbReference>
<sequence length="109" mass="11771">MNEEEFGRLSQKIADAPVPESVQNRLRQARQAALAHGAQSMATRGGWIALVLSYPKFALTSLALLLAIGLAVLQQQRSQPDAAIDIALLSSDVPMEMLLDAAMLEAQEQ</sequence>
<evidence type="ECO:0000313" key="3">
    <source>
        <dbReference type="Proteomes" id="UP001195660"/>
    </source>
</evidence>
<gene>
    <name evidence="2" type="ORF">GM173_13100</name>
</gene>
<dbReference type="EMBL" id="WOFE01000008">
    <property type="protein sequence ID" value="MBM5572507.1"/>
    <property type="molecule type" value="Genomic_DNA"/>
</dbReference>
<protein>
    <submittedName>
        <fullName evidence="2">DUF3619 family protein</fullName>
    </submittedName>
</protein>
<dbReference type="InterPro" id="IPR022064">
    <property type="entry name" value="DUF3619"/>
</dbReference>
<keyword evidence="1" id="KW-0472">Membrane</keyword>
<accession>A0ABS2CED9</accession>
<dbReference type="Proteomes" id="UP001195660">
    <property type="component" value="Unassembled WGS sequence"/>
</dbReference>
<organism evidence="2 3">
    <name type="scientific">Deefgea chitinilytica</name>
    <dbReference type="NCBI Taxonomy" id="570276"/>
    <lineage>
        <taxon>Bacteria</taxon>
        <taxon>Pseudomonadati</taxon>
        <taxon>Pseudomonadota</taxon>
        <taxon>Betaproteobacteria</taxon>
        <taxon>Neisseriales</taxon>
        <taxon>Chitinibacteraceae</taxon>
        <taxon>Deefgea</taxon>
    </lineage>
</organism>
<feature type="transmembrane region" description="Helical" evidence="1">
    <location>
        <begin position="47"/>
        <end position="73"/>
    </location>
</feature>
<keyword evidence="3" id="KW-1185">Reference proteome</keyword>
<reference evidence="2 3" key="1">
    <citation type="submission" date="2019-11" db="EMBL/GenBank/DDBJ databases">
        <title>Novel Deefgea species.</title>
        <authorList>
            <person name="Han J.-H."/>
        </authorList>
    </citation>
    <scope>NUCLEOTIDE SEQUENCE [LARGE SCALE GENOMIC DNA]</scope>
    <source>
        <strain evidence="2 3">LMG 24817</strain>
    </source>
</reference>
<evidence type="ECO:0000313" key="2">
    <source>
        <dbReference type="EMBL" id="MBM5572507.1"/>
    </source>
</evidence>
<evidence type="ECO:0000256" key="1">
    <source>
        <dbReference type="SAM" id="Phobius"/>
    </source>
</evidence>